<dbReference type="AlphaFoldDB" id="E0UM91"/>
<evidence type="ECO:0000313" key="2">
    <source>
        <dbReference type="EMBL" id="ADN18071.1"/>
    </source>
</evidence>
<dbReference type="HOGENOM" id="CLU_1154937_0_0_3"/>
<accession>E0UM91</accession>
<dbReference type="EMBL" id="CP002200">
    <property type="protein sequence ID" value="ADN18071.1"/>
    <property type="molecule type" value="Genomic_DNA"/>
</dbReference>
<evidence type="ECO:0000313" key="3">
    <source>
        <dbReference type="Proteomes" id="UP000008206"/>
    </source>
</evidence>
<name>E0UM91_GLOV7</name>
<dbReference type="SUPFAM" id="SSF88946">
    <property type="entry name" value="Sigma2 domain of RNA polymerase sigma factors"/>
    <property type="match status" value="1"/>
</dbReference>
<gene>
    <name evidence="2" type="ordered locus">Cyan7822_6271</name>
</gene>
<dbReference type="Pfam" id="PF04542">
    <property type="entry name" value="Sigma70_r2"/>
    <property type="match status" value="1"/>
</dbReference>
<organism evidence="2 3">
    <name type="scientific">Gloeothece verrucosa (strain PCC 7822)</name>
    <name type="common">Cyanothece sp. (strain PCC 7822)</name>
    <dbReference type="NCBI Taxonomy" id="497965"/>
    <lineage>
        <taxon>Bacteria</taxon>
        <taxon>Bacillati</taxon>
        <taxon>Cyanobacteriota</taxon>
        <taxon>Cyanophyceae</taxon>
        <taxon>Oscillatoriophycideae</taxon>
        <taxon>Chroococcales</taxon>
        <taxon>Aphanothecaceae</taxon>
        <taxon>Gloeothece</taxon>
        <taxon>Gloeothece verrucosa</taxon>
    </lineage>
</organism>
<reference evidence="3" key="1">
    <citation type="journal article" date="2011" name="MBio">
        <title>Novel metabolic attributes of the genus Cyanothece, comprising a group of unicellular nitrogen-fixing Cyanobacteria.</title>
        <authorList>
            <person name="Bandyopadhyay A."/>
            <person name="Elvitigala T."/>
            <person name="Welsh E."/>
            <person name="Stockel J."/>
            <person name="Liberton M."/>
            <person name="Min H."/>
            <person name="Sherman L.A."/>
            <person name="Pakrasi H.B."/>
        </authorList>
    </citation>
    <scope>NUCLEOTIDE SEQUENCE [LARGE SCALE GENOMIC DNA]</scope>
    <source>
        <strain evidence="3">PCC 7822</strain>
        <plasmid evidence="3">Cy782202</plasmid>
    </source>
</reference>
<dbReference type="OrthoDB" id="9784272at2"/>
<dbReference type="GO" id="GO:0003700">
    <property type="term" value="F:DNA-binding transcription factor activity"/>
    <property type="evidence" value="ECO:0007669"/>
    <property type="project" value="InterPro"/>
</dbReference>
<dbReference type="RefSeq" id="WP_013334819.1">
    <property type="nucleotide sequence ID" value="NC_014534.1"/>
</dbReference>
<dbReference type="KEGG" id="cyj:Cyan7822_6271"/>
<protein>
    <submittedName>
        <fullName evidence="2">RNA polymerase, sigma 28 subunit, FliA/WhiG subfamily</fullName>
    </submittedName>
</protein>
<dbReference type="Gene3D" id="1.10.1740.10">
    <property type="match status" value="1"/>
</dbReference>
<dbReference type="GO" id="GO:0006352">
    <property type="term" value="P:DNA-templated transcription initiation"/>
    <property type="evidence" value="ECO:0007669"/>
    <property type="project" value="InterPro"/>
</dbReference>
<dbReference type="Proteomes" id="UP000008206">
    <property type="component" value="Plasmid Cy782202"/>
</dbReference>
<proteinExistence type="predicted"/>
<sequence length="240" mass="28770">MRTKNNLEQILQTYPSLTFENEIEKQKIISEINKSLTNIVESFSRKNSLEVEDLWQECFLVIFNIRVKYEPSQGSLKSFIVKSVRNRIFRYIQAVQRQKVMLLDKKSKAQRLRVFYQNWQKQYGRMPSLRETQESLRWNKPTILKAELEIQRRHSFSWEQEPALGDCILQPQLSSDEKIFYAQFREIIKNCLTSTEYKNLNIAYPINENFQFPAPKNHRAYDLKLKKILNKLKPHFLDCN</sequence>
<evidence type="ECO:0000259" key="1">
    <source>
        <dbReference type="Pfam" id="PF04542"/>
    </source>
</evidence>
<feature type="domain" description="RNA polymerase sigma-70 region 2" evidence="1">
    <location>
        <begin position="36"/>
        <end position="97"/>
    </location>
</feature>
<geneLocation type="plasmid" evidence="2 3">
    <name>Cy782202</name>
</geneLocation>
<keyword evidence="2" id="KW-0614">Plasmid</keyword>
<dbReference type="InterPro" id="IPR007627">
    <property type="entry name" value="RNA_pol_sigma70_r2"/>
</dbReference>
<dbReference type="InterPro" id="IPR013325">
    <property type="entry name" value="RNA_pol_sigma_r2"/>
</dbReference>
<keyword evidence="3" id="KW-1185">Reference proteome</keyword>